<evidence type="ECO:0000313" key="5">
    <source>
        <dbReference type="EMBL" id="PKK88870.1"/>
    </source>
</evidence>
<accession>A0A2N1PKL4</accession>
<dbReference type="Pfam" id="PF18297">
    <property type="entry name" value="NFACT-R_2"/>
    <property type="match status" value="1"/>
</dbReference>
<dbReference type="SUPFAM" id="SSF52402">
    <property type="entry name" value="Adenine nucleotide alpha hydrolases-like"/>
    <property type="match status" value="1"/>
</dbReference>
<evidence type="ECO:0000256" key="1">
    <source>
        <dbReference type="ARBA" id="ARBA00022741"/>
    </source>
</evidence>
<protein>
    <submittedName>
        <fullName evidence="5">tRNA 4-thiouridine(8) synthase ThiI</fullName>
    </submittedName>
</protein>
<dbReference type="EMBL" id="PGXC01000032">
    <property type="protein sequence ID" value="PKK88870.1"/>
    <property type="molecule type" value="Genomic_DNA"/>
</dbReference>
<evidence type="ECO:0000259" key="4">
    <source>
        <dbReference type="Pfam" id="PF18297"/>
    </source>
</evidence>
<keyword evidence="2" id="KW-0067">ATP-binding</keyword>
<evidence type="ECO:0000313" key="6">
    <source>
        <dbReference type="Proteomes" id="UP000233256"/>
    </source>
</evidence>
<dbReference type="InterPro" id="IPR014729">
    <property type="entry name" value="Rossmann-like_a/b/a_fold"/>
</dbReference>
<evidence type="ECO:0000259" key="3">
    <source>
        <dbReference type="Pfam" id="PF02568"/>
    </source>
</evidence>
<dbReference type="Gene3D" id="3.40.50.620">
    <property type="entry name" value="HUPs"/>
    <property type="match status" value="1"/>
</dbReference>
<organism evidence="5 6">
    <name type="scientific">Candidatus Wallbacteria bacterium HGW-Wallbacteria-1</name>
    <dbReference type="NCBI Taxonomy" id="2013854"/>
    <lineage>
        <taxon>Bacteria</taxon>
        <taxon>Candidatus Walliibacteriota</taxon>
    </lineage>
</organism>
<dbReference type="InterPro" id="IPR020536">
    <property type="entry name" value="ThiI_AANH"/>
</dbReference>
<gene>
    <name evidence="5" type="ORF">CVV64_16935</name>
</gene>
<proteinExistence type="predicted"/>
<evidence type="ECO:0000256" key="2">
    <source>
        <dbReference type="ARBA" id="ARBA00022840"/>
    </source>
</evidence>
<feature type="domain" description="Thil AANH" evidence="3">
    <location>
        <begin position="7"/>
        <end position="140"/>
    </location>
</feature>
<dbReference type="PANTHER" id="PTHR11933:SF6">
    <property type="entry name" value="THIL AANH DOMAIN-CONTAINING PROTEIN"/>
    <property type="match status" value="1"/>
</dbReference>
<feature type="domain" description="NFACT protein RNA binding" evidence="4">
    <location>
        <begin position="223"/>
        <end position="325"/>
    </location>
</feature>
<dbReference type="InterPro" id="IPR059101">
    <property type="entry name" value="NFACT-R_2"/>
</dbReference>
<dbReference type="PANTHER" id="PTHR11933">
    <property type="entry name" value="TRNA 5-METHYLAMINOMETHYL-2-THIOURIDYLATE -METHYLTRANSFERASE"/>
    <property type="match status" value="1"/>
</dbReference>
<keyword evidence="1" id="KW-0547">Nucleotide-binding</keyword>
<name>A0A2N1PKL4_9BACT</name>
<dbReference type="Pfam" id="PF02568">
    <property type="entry name" value="ThiI"/>
    <property type="match status" value="1"/>
</dbReference>
<dbReference type="AlphaFoldDB" id="A0A2N1PKL4"/>
<dbReference type="Proteomes" id="UP000233256">
    <property type="component" value="Unassembled WGS sequence"/>
</dbReference>
<dbReference type="GO" id="GO:0004810">
    <property type="term" value="F:CCA tRNA nucleotidyltransferase activity"/>
    <property type="evidence" value="ECO:0007669"/>
    <property type="project" value="InterPro"/>
</dbReference>
<comment type="caution">
    <text evidence="5">The sequence shown here is derived from an EMBL/GenBank/DDBJ whole genome shotgun (WGS) entry which is preliminary data.</text>
</comment>
<sequence>MMTSAYVMYSGGLDSMLAAMLMRRQGIRTVCVTFSSAFFTAEKARESAEKLGFETLVRDITDIHLAMVKNPPHGYGKNMNPCIDCHAMMFRTARNLLDSEEGDFLVSGEVLNQRPMSQNERALKVVESTALADGLLLRPLSAKLLDPTPMELDGRVNRDYLMDFQGRNRKPQMDLAASFNITEYPSPAGGCKLTDPRFSARLRELLNTEPNCTARDALQLGLGRHFRFSGGSKLIIARDSEESEMALATHAWSDDILMEAADVSGPVAIIPAASFNENDMDAIFSLFSSYLKEECNEIRLFGINDREISRKPKPQPMTREKVKNFLI</sequence>
<reference evidence="5 6" key="1">
    <citation type="journal article" date="2017" name="ISME J.">
        <title>Potential for microbial H2 and metal transformations associated with novel bacteria and archaea in deep terrestrial subsurface sediments.</title>
        <authorList>
            <person name="Hernsdorf A.W."/>
            <person name="Amano Y."/>
            <person name="Miyakawa K."/>
            <person name="Ise K."/>
            <person name="Suzuki Y."/>
            <person name="Anantharaman K."/>
            <person name="Probst A."/>
            <person name="Burstein D."/>
            <person name="Thomas B.C."/>
            <person name="Banfield J.F."/>
        </authorList>
    </citation>
    <scope>NUCLEOTIDE SEQUENCE [LARGE SCALE GENOMIC DNA]</scope>
    <source>
        <strain evidence="5">HGW-Wallbacteria-1</strain>
    </source>
</reference>
<dbReference type="GO" id="GO:0005524">
    <property type="term" value="F:ATP binding"/>
    <property type="evidence" value="ECO:0007669"/>
    <property type="project" value="UniProtKB-KW"/>
</dbReference>